<accession>A0A7C5HNP4</accession>
<evidence type="ECO:0000313" key="1">
    <source>
        <dbReference type="EMBL" id="HHE05095.1"/>
    </source>
</evidence>
<dbReference type="SUPFAM" id="SSF51556">
    <property type="entry name" value="Metallo-dependent hydrolases"/>
    <property type="match status" value="1"/>
</dbReference>
<gene>
    <name evidence="1" type="ORF">ENL19_03425</name>
</gene>
<proteinExistence type="predicted"/>
<dbReference type="Gene3D" id="3.20.20.140">
    <property type="entry name" value="Metal-dependent hydrolases"/>
    <property type="match status" value="1"/>
</dbReference>
<dbReference type="EMBL" id="DRTB01000258">
    <property type="protein sequence ID" value="HHE05095.1"/>
    <property type="molecule type" value="Genomic_DNA"/>
</dbReference>
<dbReference type="Proteomes" id="UP000886110">
    <property type="component" value="Unassembled WGS sequence"/>
</dbReference>
<sequence>MYSKRFKKNFEKNNRIGKIYELGGIIVFGSDGMPYSPLYGIESVVHAPFKEQRINIETAIKLYTENGLYVSGWDDLDWKSYSVKIDDKGIAETVISGDVVYRRVDA</sequence>
<dbReference type="InterPro" id="IPR032466">
    <property type="entry name" value="Metal_Hydrolase"/>
</dbReference>
<comment type="caution">
    <text evidence="1">The sequence shown here is derived from an EMBL/GenBank/DDBJ whole genome shotgun (WGS) entry which is preliminary data.</text>
</comment>
<dbReference type="AlphaFoldDB" id="A0A7C5HNP4"/>
<reference evidence="1" key="1">
    <citation type="journal article" date="2020" name="mSystems">
        <title>Genome- and Community-Level Interaction Insights into Carbon Utilization and Element Cycling Functions of Hydrothermarchaeota in Hydrothermal Sediment.</title>
        <authorList>
            <person name="Zhou Z."/>
            <person name="Liu Y."/>
            <person name="Xu W."/>
            <person name="Pan J."/>
            <person name="Luo Z.H."/>
            <person name="Li M."/>
        </authorList>
    </citation>
    <scope>NUCLEOTIDE SEQUENCE [LARGE SCALE GENOMIC DNA]</scope>
    <source>
        <strain evidence="1">HyVt-74</strain>
    </source>
</reference>
<organism evidence="1">
    <name type="scientific">candidate division WOR-3 bacterium</name>
    <dbReference type="NCBI Taxonomy" id="2052148"/>
    <lineage>
        <taxon>Bacteria</taxon>
        <taxon>Bacteria division WOR-3</taxon>
    </lineage>
</organism>
<protein>
    <submittedName>
        <fullName evidence="1">Uncharacterized protein</fullName>
    </submittedName>
</protein>
<name>A0A7C5HNP4_UNCW3</name>